<protein>
    <recommendedName>
        <fullName evidence="2">3-hydroxyisobutyryl-CoA hydrolase</fullName>
        <ecNumber evidence="2">3.1.2.4</ecNumber>
    </recommendedName>
</protein>
<evidence type="ECO:0000313" key="6">
    <source>
        <dbReference type="Proteomes" id="UP000641514"/>
    </source>
</evidence>
<dbReference type="AlphaFoldDB" id="A0A916UDK4"/>
<evidence type="ECO:0000256" key="2">
    <source>
        <dbReference type="ARBA" id="ARBA00011915"/>
    </source>
</evidence>
<dbReference type="CDD" id="cd06558">
    <property type="entry name" value="crotonase-like"/>
    <property type="match status" value="1"/>
</dbReference>
<dbReference type="NCBIfam" id="NF004127">
    <property type="entry name" value="PRK05617.1"/>
    <property type="match status" value="1"/>
</dbReference>
<name>A0A916UDK4_9ACTN</name>
<dbReference type="PANTHER" id="PTHR43176:SF3">
    <property type="entry name" value="3-HYDROXYISOBUTYRYL-COA HYDROLASE, MITOCHONDRIAL"/>
    <property type="match status" value="1"/>
</dbReference>
<proteinExistence type="predicted"/>
<dbReference type="GO" id="GO:0003860">
    <property type="term" value="F:3-hydroxyisobutyryl-CoA hydrolase activity"/>
    <property type="evidence" value="ECO:0007669"/>
    <property type="project" value="UniProtKB-EC"/>
</dbReference>
<evidence type="ECO:0000259" key="4">
    <source>
        <dbReference type="Pfam" id="PF16113"/>
    </source>
</evidence>
<dbReference type="Gene3D" id="3.90.226.10">
    <property type="entry name" value="2-enoyl-CoA Hydratase, Chain A, domain 1"/>
    <property type="match status" value="1"/>
</dbReference>
<dbReference type="RefSeq" id="WP_188674279.1">
    <property type="nucleotide sequence ID" value="NZ_BMJH01000002.1"/>
</dbReference>
<dbReference type="Pfam" id="PF16113">
    <property type="entry name" value="ECH_2"/>
    <property type="match status" value="1"/>
</dbReference>
<keyword evidence="3" id="KW-0378">Hydrolase</keyword>
<evidence type="ECO:0000313" key="5">
    <source>
        <dbReference type="EMBL" id="GGC68375.1"/>
    </source>
</evidence>
<accession>A0A916UDK4</accession>
<comment type="caution">
    <text evidence="5">The sequence shown here is derived from an EMBL/GenBank/DDBJ whole genome shotgun (WGS) entry which is preliminary data.</text>
</comment>
<dbReference type="EC" id="3.1.2.4" evidence="2"/>
<dbReference type="SUPFAM" id="SSF52096">
    <property type="entry name" value="ClpP/crotonase"/>
    <property type="match status" value="1"/>
</dbReference>
<organism evidence="5 6">
    <name type="scientific">Hoyosella rhizosphaerae</name>
    <dbReference type="NCBI Taxonomy" id="1755582"/>
    <lineage>
        <taxon>Bacteria</taxon>
        <taxon>Bacillati</taxon>
        <taxon>Actinomycetota</taxon>
        <taxon>Actinomycetes</taxon>
        <taxon>Mycobacteriales</taxon>
        <taxon>Hoyosellaceae</taxon>
        <taxon>Hoyosella</taxon>
    </lineage>
</organism>
<keyword evidence="6" id="KW-1185">Reference proteome</keyword>
<dbReference type="Proteomes" id="UP000641514">
    <property type="component" value="Unassembled WGS sequence"/>
</dbReference>
<dbReference type="InterPro" id="IPR045004">
    <property type="entry name" value="ECH_dom"/>
</dbReference>
<reference evidence="5" key="1">
    <citation type="journal article" date="2014" name="Int. J. Syst. Evol. Microbiol.">
        <title>Complete genome sequence of Corynebacterium casei LMG S-19264T (=DSM 44701T), isolated from a smear-ripened cheese.</title>
        <authorList>
            <consortium name="US DOE Joint Genome Institute (JGI-PGF)"/>
            <person name="Walter F."/>
            <person name="Albersmeier A."/>
            <person name="Kalinowski J."/>
            <person name="Ruckert C."/>
        </authorList>
    </citation>
    <scope>NUCLEOTIDE SEQUENCE</scope>
    <source>
        <strain evidence="5">CGMCC 1.15478</strain>
    </source>
</reference>
<dbReference type="EMBL" id="BMJH01000002">
    <property type="protein sequence ID" value="GGC68375.1"/>
    <property type="molecule type" value="Genomic_DNA"/>
</dbReference>
<comment type="catalytic activity">
    <reaction evidence="1">
        <text>3-hydroxy-2-methylpropanoyl-CoA + H2O = 3-hydroxy-2-methylpropanoate + CoA + H(+)</text>
        <dbReference type="Rhea" id="RHEA:20888"/>
        <dbReference type="ChEBI" id="CHEBI:11805"/>
        <dbReference type="ChEBI" id="CHEBI:15377"/>
        <dbReference type="ChEBI" id="CHEBI:15378"/>
        <dbReference type="ChEBI" id="CHEBI:57287"/>
        <dbReference type="ChEBI" id="CHEBI:57340"/>
        <dbReference type="EC" id="3.1.2.4"/>
    </reaction>
</comment>
<dbReference type="InterPro" id="IPR032259">
    <property type="entry name" value="HIBYL-CoA-H"/>
</dbReference>
<dbReference type="PANTHER" id="PTHR43176">
    <property type="entry name" value="3-HYDROXYISOBUTYRYL-COA HYDROLASE-RELATED"/>
    <property type="match status" value="1"/>
</dbReference>
<evidence type="ECO:0000256" key="1">
    <source>
        <dbReference type="ARBA" id="ARBA00001709"/>
    </source>
</evidence>
<dbReference type="InterPro" id="IPR029045">
    <property type="entry name" value="ClpP/crotonase-like_dom_sf"/>
</dbReference>
<reference evidence="5" key="2">
    <citation type="submission" date="2020-09" db="EMBL/GenBank/DDBJ databases">
        <authorList>
            <person name="Sun Q."/>
            <person name="Zhou Y."/>
        </authorList>
    </citation>
    <scope>NUCLEOTIDE SEQUENCE</scope>
    <source>
        <strain evidence="5">CGMCC 1.15478</strain>
    </source>
</reference>
<gene>
    <name evidence="5" type="ORF">GCM10011410_21400</name>
</gene>
<dbReference type="GO" id="GO:0006574">
    <property type="term" value="P:L-valine catabolic process"/>
    <property type="evidence" value="ECO:0007669"/>
    <property type="project" value="TreeGrafter"/>
</dbReference>
<sequence length="347" mass="37166">MADTTASDTIVTDTSNGVGVITLNKPSALNALDIDMIRAIRSALVGWADDDSVDAVVVRSNSPRAFCAGGDIRQIRTQVLAGDLDGAHAFFREEYDLNEYIAQFPKPYIALIDGAAMGGGLGISIHGDVRVVSEKALLAMPETAIGFFPDIGASYFLPRLNIDSHGLMTVGKYLGMTGARLTGADAVACGLATHFVPHEQFAELTEALLANQESAVSVVEKYATPTPESSLATRVDDIEECFSAPTVTEVADRLRAGKSDWHSETAAALSVVSPRSVWITARLVERGAVSSLRECLDRELALTTHVIQHPDFAEGIRAVLVDKDRKPSWENSTLSEVTPGDIDRVLL</sequence>
<evidence type="ECO:0000256" key="3">
    <source>
        <dbReference type="ARBA" id="ARBA00022801"/>
    </source>
</evidence>
<feature type="domain" description="Enoyl-CoA hydratase/isomerase" evidence="4">
    <location>
        <begin position="18"/>
        <end position="345"/>
    </location>
</feature>